<evidence type="ECO:0000256" key="2">
    <source>
        <dbReference type="SAM" id="SignalP"/>
    </source>
</evidence>
<evidence type="ECO:0000313" key="3">
    <source>
        <dbReference type="EMBL" id="KAK2955308.1"/>
    </source>
</evidence>
<gene>
    <name evidence="3" type="ORF">BLNAU_9699</name>
</gene>
<evidence type="ECO:0000256" key="1">
    <source>
        <dbReference type="SAM" id="MobiDB-lite"/>
    </source>
</evidence>
<keyword evidence="4" id="KW-1185">Reference proteome</keyword>
<reference evidence="3 4" key="1">
    <citation type="journal article" date="2022" name="bioRxiv">
        <title>Genomics of Preaxostyla Flagellates Illuminates Evolutionary Transitions and the Path Towards Mitochondrial Loss.</title>
        <authorList>
            <person name="Novak L.V.F."/>
            <person name="Treitli S.C."/>
            <person name="Pyrih J."/>
            <person name="Halakuc P."/>
            <person name="Pipaliya S.V."/>
            <person name="Vacek V."/>
            <person name="Brzon O."/>
            <person name="Soukal P."/>
            <person name="Eme L."/>
            <person name="Dacks J.B."/>
            <person name="Karnkowska A."/>
            <person name="Elias M."/>
            <person name="Hampl V."/>
        </authorList>
    </citation>
    <scope>NUCLEOTIDE SEQUENCE [LARGE SCALE GENOMIC DNA]</scope>
    <source>
        <strain evidence="3">NAU3</strain>
        <tissue evidence="3">Gut</tissue>
    </source>
</reference>
<feature type="compositionally biased region" description="Low complexity" evidence="1">
    <location>
        <begin position="217"/>
        <end position="236"/>
    </location>
</feature>
<proteinExistence type="predicted"/>
<protein>
    <submittedName>
        <fullName evidence="3">Uncharacterized protein</fullName>
    </submittedName>
</protein>
<keyword evidence="2" id="KW-0732">Signal</keyword>
<organism evidence="3 4">
    <name type="scientific">Blattamonas nauphoetae</name>
    <dbReference type="NCBI Taxonomy" id="2049346"/>
    <lineage>
        <taxon>Eukaryota</taxon>
        <taxon>Metamonada</taxon>
        <taxon>Preaxostyla</taxon>
        <taxon>Oxymonadida</taxon>
        <taxon>Blattamonas</taxon>
    </lineage>
</organism>
<evidence type="ECO:0000313" key="4">
    <source>
        <dbReference type="Proteomes" id="UP001281761"/>
    </source>
</evidence>
<accession>A0ABQ9XV06</accession>
<comment type="caution">
    <text evidence="3">The sequence shown here is derived from an EMBL/GenBank/DDBJ whole genome shotgun (WGS) entry which is preliminary data.</text>
</comment>
<name>A0ABQ9XV06_9EUKA</name>
<dbReference type="Proteomes" id="UP001281761">
    <property type="component" value="Unassembled WGS sequence"/>
</dbReference>
<sequence>MAKSRAFALLVFLRLLRSPEELPREGDRICCGDVRSSTDDSEDESEDESVGFFWTGLHSLFVLQGSSLSPQISSSITLVGCTLDNSEQRLAPIVEDIRGGGGSESFTLDIVGTRIANTKVIGADGIGVVQPSQNGISSHLQGICATFSEMSFSNVSSLPGTVHPVSPLFSQRMVGCGIWGSNNHLSGSTLRDMNGGGGFVCSNSSFNWCSTTSSERPSLSPHTPTLSSSLAPTNTPDSPAEEADDKDDPFTGKVYDGTDRFNFTDVSVKFTRCWFFNMAYTSPSYHDHNAGGSALFFQSDSTALNLTLCKFENCSITPYRSSDTDYAGCVYLYRSNVSVQTTAEATIDSCSFLSFSSSPNSNQYGGCVGTLDSVHNLHILNSNMTLESGTPGTKNAGFISHRPFSEVALKIHNCRMMVISI</sequence>
<feature type="region of interest" description="Disordered" evidence="1">
    <location>
        <begin position="216"/>
        <end position="251"/>
    </location>
</feature>
<dbReference type="EMBL" id="JARBJD010000068">
    <property type="protein sequence ID" value="KAK2955308.1"/>
    <property type="molecule type" value="Genomic_DNA"/>
</dbReference>
<feature type="signal peptide" evidence="2">
    <location>
        <begin position="1"/>
        <end position="18"/>
    </location>
</feature>
<feature type="chain" id="PRO_5047481610" evidence="2">
    <location>
        <begin position="19"/>
        <end position="421"/>
    </location>
</feature>